<keyword evidence="3" id="KW-1185">Reference proteome</keyword>
<proteinExistence type="predicted"/>
<dbReference type="AlphaFoldDB" id="A0AAV3XD68"/>
<dbReference type="EMBL" id="BLAY01000038">
    <property type="protein sequence ID" value="GET38035.1"/>
    <property type="molecule type" value="Genomic_DNA"/>
</dbReference>
<evidence type="ECO:0000313" key="3">
    <source>
        <dbReference type="Proteomes" id="UP001050975"/>
    </source>
</evidence>
<accession>A0AAV3XD68</accession>
<gene>
    <name evidence="2" type="ORF">MiSe_27890</name>
</gene>
<sequence length="179" mass="20029">MGWGSLLGDSHRIGLLPMNLNQQIQVLIDNAPQDGTTPQVVRAIAPVLKQIAQQLHHSQYYILQTLNSDWVSTVLSNRGNPNLEKRVIYAFPTREDAEAAPSSMPKTQDFALPMPVTHILFQLVAMEAVNSIVFFETPGNRSAAIEVRREDLQSLIQLHLQQSQSQQRTKRSNLPPDIA</sequence>
<organism evidence="2 3">
    <name type="scientific">Microseira wollei NIES-4236</name>
    <dbReference type="NCBI Taxonomy" id="2530354"/>
    <lineage>
        <taxon>Bacteria</taxon>
        <taxon>Bacillati</taxon>
        <taxon>Cyanobacteriota</taxon>
        <taxon>Cyanophyceae</taxon>
        <taxon>Oscillatoriophycideae</taxon>
        <taxon>Aerosakkonematales</taxon>
        <taxon>Aerosakkonemataceae</taxon>
        <taxon>Microseira</taxon>
    </lineage>
</organism>
<feature type="region of interest" description="Disordered" evidence="1">
    <location>
        <begin position="160"/>
        <end position="179"/>
    </location>
</feature>
<protein>
    <submittedName>
        <fullName evidence="2">Uncharacterized protein</fullName>
    </submittedName>
</protein>
<reference evidence="2" key="1">
    <citation type="submission" date="2019-10" db="EMBL/GenBank/DDBJ databases">
        <title>Draft genome sequece of Microseira wollei NIES-4236.</title>
        <authorList>
            <person name="Yamaguchi H."/>
            <person name="Suzuki S."/>
            <person name="Kawachi M."/>
        </authorList>
    </citation>
    <scope>NUCLEOTIDE SEQUENCE</scope>
    <source>
        <strain evidence="2">NIES-4236</strain>
    </source>
</reference>
<evidence type="ECO:0000256" key="1">
    <source>
        <dbReference type="SAM" id="MobiDB-lite"/>
    </source>
</evidence>
<evidence type="ECO:0000313" key="2">
    <source>
        <dbReference type="EMBL" id="GET38035.1"/>
    </source>
</evidence>
<name>A0AAV3XD68_9CYAN</name>
<comment type="caution">
    <text evidence="2">The sequence shown here is derived from an EMBL/GenBank/DDBJ whole genome shotgun (WGS) entry which is preliminary data.</text>
</comment>
<dbReference type="Proteomes" id="UP001050975">
    <property type="component" value="Unassembled WGS sequence"/>
</dbReference>